<name>A0A6N3K7Z3_9ACTN</name>
<evidence type="ECO:0000313" key="3">
    <source>
        <dbReference type="Proteomes" id="UP000253958"/>
    </source>
</evidence>
<evidence type="ECO:0000256" key="1">
    <source>
        <dbReference type="SAM" id="MobiDB-lite"/>
    </source>
</evidence>
<feature type="region of interest" description="Disordered" evidence="1">
    <location>
        <begin position="41"/>
        <end position="61"/>
    </location>
</feature>
<dbReference type="EMBL" id="CP031263">
    <property type="protein sequence ID" value="AXH93792.1"/>
    <property type="molecule type" value="Genomic_DNA"/>
</dbReference>
<accession>A0A6N3K7Z3</accession>
<evidence type="ECO:0000313" key="2">
    <source>
        <dbReference type="EMBL" id="AXH93792.1"/>
    </source>
</evidence>
<reference evidence="2 3" key="1">
    <citation type="submission" date="2018-07" db="EMBL/GenBank/DDBJ databases">
        <authorList>
            <person name="Ye Y."/>
        </authorList>
    </citation>
    <scope>NUCLEOTIDE SEQUENCE [LARGE SCALE GENOMIC DNA]</scope>
    <source>
        <strain evidence="3">H14(2018)</strain>
    </source>
</reference>
<dbReference type="Proteomes" id="UP000253958">
    <property type="component" value="Chromosome"/>
</dbReference>
<organism evidence="2 3">
    <name type="scientific">Micromonospora aurantiaca</name>
    <name type="common">nom. illeg.</name>
    <dbReference type="NCBI Taxonomy" id="47850"/>
    <lineage>
        <taxon>Bacteria</taxon>
        <taxon>Bacillati</taxon>
        <taxon>Actinomycetota</taxon>
        <taxon>Actinomycetes</taxon>
        <taxon>Micromonosporales</taxon>
        <taxon>Micromonosporaceae</taxon>
        <taxon>Micromonospora</taxon>
    </lineage>
</organism>
<gene>
    <name evidence="2" type="ORF">DVH21_30025</name>
</gene>
<reference evidence="2 3" key="2">
    <citation type="submission" date="2018-08" db="EMBL/GenBank/DDBJ databases">
        <title>Streptomyces kandeliansis sp. nov., an endophytic bacterium isolated from mangrove plant.</title>
        <authorList>
            <person name="Wang R."/>
        </authorList>
    </citation>
    <scope>NUCLEOTIDE SEQUENCE [LARGE SCALE GENOMIC DNA]</scope>
    <source>
        <strain evidence="3">H14(2018)</strain>
    </source>
</reference>
<dbReference type="AlphaFoldDB" id="A0A6N3K7Z3"/>
<protein>
    <submittedName>
        <fullName evidence="2">Uncharacterized protein</fullName>
    </submittedName>
</protein>
<sequence>MERSAERGMRTDGERHPHLELFGALGQQPIEVVRLRPLRRNYSTMDDEDEPDKAISNKHIN</sequence>
<proteinExistence type="predicted"/>